<dbReference type="OrthoDB" id="783264at2759"/>
<protein>
    <submittedName>
        <fullName evidence="2">Uncharacterized protein</fullName>
    </submittedName>
</protein>
<evidence type="ECO:0000256" key="1">
    <source>
        <dbReference type="SAM" id="MobiDB-lite"/>
    </source>
</evidence>
<accession>A0A7J0GNV7</accession>
<evidence type="ECO:0000313" key="3">
    <source>
        <dbReference type="Proteomes" id="UP000585474"/>
    </source>
</evidence>
<keyword evidence="3" id="KW-1185">Reference proteome</keyword>
<dbReference type="PANTHER" id="PTHR35131">
    <property type="entry name" value="EXPRESSED PROTEIN"/>
    <property type="match status" value="1"/>
</dbReference>
<dbReference type="Proteomes" id="UP000585474">
    <property type="component" value="Unassembled WGS sequence"/>
</dbReference>
<feature type="region of interest" description="Disordered" evidence="1">
    <location>
        <begin position="84"/>
        <end position="107"/>
    </location>
</feature>
<feature type="region of interest" description="Disordered" evidence="1">
    <location>
        <begin position="1"/>
        <end position="27"/>
    </location>
</feature>
<dbReference type="EMBL" id="BJWL01000023">
    <property type="protein sequence ID" value="GFZ12507.1"/>
    <property type="molecule type" value="Genomic_DNA"/>
</dbReference>
<dbReference type="PANTHER" id="PTHR35131:SF2">
    <property type="entry name" value="GAG-POL POLYPROTEIN"/>
    <property type="match status" value="1"/>
</dbReference>
<name>A0A7J0GNV7_9ERIC</name>
<proteinExistence type="predicted"/>
<organism evidence="2 3">
    <name type="scientific">Actinidia rufa</name>
    <dbReference type="NCBI Taxonomy" id="165716"/>
    <lineage>
        <taxon>Eukaryota</taxon>
        <taxon>Viridiplantae</taxon>
        <taxon>Streptophyta</taxon>
        <taxon>Embryophyta</taxon>
        <taxon>Tracheophyta</taxon>
        <taxon>Spermatophyta</taxon>
        <taxon>Magnoliopsida</taxon>
        <taxon>eudicotyledons</taxon>
        <taxon>Gunneridae</taxon>
        <taxon>Pentapetalae</taxon>
        <taxon>asterids</taxon>
        <taxon>Ericales</taxon>
        <taxon>Actinidiaceae</taxon>
        <taxon>Actinidia</taxon>
    </lineage>
</organism>
<comment type="caution">
    <text evidence="2">The sequence shown here is derived from an EMBL/GenBank/DDBJ whole genome shotgun (WGS) entry which is preliminary data.</text>
</comment>
<sequence length="160" mass="17622">MLETPSEFLAKTRPKTTSLPPRASTVPPTIDKMAYKSSTIVAPIPEKKAARTPVEIGTRGTFGSLVVKEIEYFSQLELGCQDKSEKPRCQFPKTASTSAHSRPQKLGSLLKTPKRKKKGGSKFIPSMCSMVEVAESTRPNMTISGFNYRNLKADVKKMQA</sequence>
<gene>
    <name evidence="2" type="ORF">Acr_23g0008920</name>
</gene>
<evidence type="ECO:0000313" key="2">
    <source>
        <dbReference type="EMBL" id="GFZ12507.1"/>
    </source>
</evidence>
<dbReference type="AlphaFoldDB" id="A0A7J0GNV7"/>
<reference evidence="2 3" key="1">
    <citation type="submission" date="2019-07" db="EMBL/GenBank/DDBJ databases">
        <title>De Novo Assembly of kiwifruit Actinidia rufa.</title>
        <authorList>
            <person name="Sugita-Konishi S."/>
            <person name="Sato K."/>
            <person name="Mori E."/>
            <person name="Abe Y."/>
            <person name="Kisaki G."/>
            <person name="Hamano K."/>
            <person name="Suezawa K."/>
            <person name="Otani M."/>
            <person name="Fukuda T."/>
            <person name="Manabe T."/>
            <person name="Gomi K."/>
            <person name="Tabuchi M."/>
            <person name="Akimitsu K."/>
            <person name="Kataoka I."/>
        </authorList>
    </citation>
    <scope>NUCLEOTIDE SEQUENCE [LARGE SCALE GENOMIC DNA]</scope>
    <source>
        <strain evidence="3">cv. Fuchu</strain>
    </source>
</reference>